<evidence type="ECO:0000256" key="1">
    <source>
        <dbReference type="SAM" id="Phobius"/>
    </source>
</evidence>
<dbReference type="InParanoid" id="A0A1Y2AU91"/>
<keyword evidence="3" id="KW-1185">Reference proteome</keyword>
<comment type="caution">
    <text evidence="2">The sequence shown here is derived from an EMBL/GenBank/DDBJ whole genome shotgun (WGS) entry which is preliminary data.</text>
</comment>
<accession>A0A1Y2AU91</accession>
<dbReference type="AlphaFoldDB" id="A0A1Y2AU91"/>
<feature type="transmembrane region" description="Helical" evidence="1">
    <location>
        <begin position="6"/>
        <end position="28"/>
    </location>
</feature>
<keyword evidence="1" id="KW-1133">Transmembrane helix</keyword>
<name>A0A1Y2AU91_9TREE</name>
<organism evidence="2 3">
    <name type="scientific">Naematelia encephala</name>
    <dbReference type="NCBI Taxonomy" id="71784"/>
    <lineage>
        <taxon>Eukaryota</taxon>
        <taxon>Fungi</taxon>
        <taxon>Dikarya</taxon>
        <taxon>Basidiomycota</taxon>
        <taxon>Agaricomycotina</taxon>
        <taxon>Tremellomycetes</taxon>
        <taxon>Tremellales</taxon>
        <taxon>Naemateliaceae</taxon>
        <taxon>Naematelia</taxon>
    </lineage>
</organism>
<dbReference type="EMBL" id="MCFC01000051">
    <property type="protein sequence ID" value="ORY26024.1"/>
    <property type="molecule type" value="Genomic_DNA"/>
</dbReference>
<reference evidence="2 3" key="1">
    <citation type="submission" date="2016-07" db="EMBL/GenBank/DDBJ databases">
        <title>Pervasive Adenine N6-methylation of Active Genes in Fungi.</title>
        <authorList>
            <consortium name="DOE Joint Genome Institute"/>
            <person name="Mondo S.J."/>
            <person name="Dannebaum R.O."/>
            <person name="Kuo R.C."/>
            <person name="Labutti K."/>
            <person name="Haridas S."/>
            <person name="Kuo A."/>
            <person name="Salamov A."/>
            <person name="Ahrendt S.R."/>
            <person name="Lipzen A."/>
            <person name="Sullivan W."/>
            <person name="Andreopoulos W.B."/>
            <person name="Clum A."/>
            <person name="Lindquist E."/>
            <person name="Daum C."/>
            <person name="Ramamoorthy G.K."/>
            <person name="Gryganskyi A."/>
            <person name="Culley D."/>
            <person name="Magnuson J.K."/>
            <person name="James T.Y."/>
            <person name="O'Malley M.A."/>
            <person name="Stajich J.E."/>
            <person name="Spatafora J.W."/>
            <person name="Visel A."/>
            <person name="Grigoriev I.V."/>
        </authorList>
    </citation>
    <scope>NUCLEOTIDE SEQUENCE [LARGE SCALE GENOMIC DNA]</scope>
    <source>
        <strain evidence="2 3">68-887.2</strain>
    </source>
</reference>
<protein>
    <submittedName>
        <fullName evidence="2">Uncharacterized protein</fullName>
    </submittedName>
</protein>
<sequence>MSGIEMFLFVLVQILLQLFIDILIILFLKRLKSGSKVPPTMASAALKNNKRVAGTRV</sequence>
<keyword evidence="1" id="KW-0472">Membrane</keyword>
<proteinExistence type="predicted"/>
<evidence type="ECO:0000313" key="3">
    <source>
        <dbReference type="Proteomes" id="UP000193986"/>
    </source>
</evidence>
<keyword evidence="1" id="KW-0812">Transmembrane</keyword>
<gene>
    <name evidence="2" type="ORF">BCR39DRAFT_542247</name>
</gene>
<dbReference type="Proteomes" id="UP000193986">
    <property type="component" value="Unassembled WGS sequence"/>
</dbReference>
<evidence type="ECO:0000313" key="2">
    <source>
        <dbReference type="EMBL" id="ORY26024.1"/>
    </source>
</evidence>